<accession>A0A2T1EDF5</accession>
<protein>
    <submittedName>
        <fullName evidence="4">Short-chain dehydrogenase</fullName>
    </submittedName>
</protein>
<dbReference type="NCBIfam" id="NF006118">
    <property type="entry name" value="PRK08264.1-4"/>
    <property type="match status" value="1"/>
</dbReference>
<evidence type="ECO:0000256" key="1">
    <source>
        <dbReference type="ARBA" id="ARBA00006484"/>
    </source>
</evidence>
<dbReference type="Proteomes" id="UP000239576">
    <property type="component" value="Unassembled WGS sequence"/>
</dbReference>
<gene>
    <name evidence="4" type="ORF">C7B82_08170</name>
</gene>
<dbReference type="PRINTS" id="PR00080">
    <property type="entry name" value="SDRFAMILY"/>
</dbReference>
<dbReference type="PROSITE" id="PS00061">
    <property type="entry name" value="ADH_SHORT"/>
    <property type="match status" value="1"/>
</dbReference>
<comment type="similarity">
    <text evidence="1 3">Belongs to the short-chain dehydrogenases/reductases (SDR) family.</text>
</comment>
<dbReference type="Pfam" id="PF00106">
    <property type="entry name" value="adh_short"/>
    <property type="match status" value="1"/>
</dbReference>
<dbReference type="Gene3D" id="3.40.50.720">
    <property type="entry name" value="NAD(P)-binding Rossmann-like Domain"/>
    <property type="match status" value="1"/>
</dbReference>
<dbReference type="PANTHER" id="PTHR44169:SF6">
    <property type="entry name" value="NADPH-DEPENDENT 1-ACYLDIHYDROXYACETONE PHOSPHATE REDUCTASE"/>
    <property type="match status" value="1"/>
</dbReference>
<keyword evidence="2" id="KW-0560">Oxidoreductase</keyword>
<dbReference type="SUPFAM" id="SSF51735">
    <property type="entry name" value="NAD(P)-binding Rossmann-fold domains"/>
    <property type="match status" value="1"/>
</dbReference>
<reference evidence="5" key="1">
    <citation type="submission" date="2018-02" db="EMBL/GenBank/DDBJ databases">
        <authorList>
            <person name="Moore K."/>
            <person name="Momper L."/>
        </authorList>
    </citation>
    <scope>NUCLEOTIDE SEQUENCE [LARGE SCALE GENOMIC DNA]</scope>
    <source>
        <strain evidence="5">ULC18</strain>
    </source>
</reference>
<dbReference type="EMBL" id="PVWK01000048">
    <property type="protein sequence ID" value="PSB30779.1"/>
    <property type="molecule type" value="Genomic_DNA"/>
</dbReference>
<evidence type="ECO:0000313" key="5">
    <source>
        <dbReference type="Proteomes" id="UP000239576"/>
    </source>
</evidence>
<comment type="caution">
    <text evidence="4">The sequence shown here is derived from an EMBL/GenBank/DDBJ whole genome shotgun (WGS) entry which is preliminary data.</text>
</comment>
<dbReference type="RefSeq" id="WP_106255808.1">
    <property type="nucleotide sequence ID" value="NZ_CAWNSW010000050.1"/>
</dbReference>
<evidence type="ECO:0000256" key="2">
    <source>
        <dbReference type="ARBA" id="ARBA00023002"/>
    </source>
</evidence>
<dbReference type="PANTHER" id="PTHR44169">
    <property type="entry name" value="NADPH-DEPENDENT 1-ACYLDIHYDROXYACETONE PHOSPHATE REDUCTASE"/>
    <property type="match status" value="1"/>
</dbReference>
<dbReference type="AlphaFoldDB" id="A0A2T1EDF5"/>
<organism evidence="4 5">
    <name type="scientific">Stenomitos frigidus ULC18</name>
    <dbReference type="NCBI Taxonomy" id="2107698"/>
    <lineage>
        <taxon>Bacteria</taxon>
        <taxon>Bacillati</taxon>
        <taxon>Cyanobacteriota</taxon>
        <taxon>Cyanophyceae</taxon>
        <taxon>Leptolyngbyales</taxon>
        <taxon>Leptolyngbyaceae</taxon>
        <taxon>Stenomitos</taxon>
    </lineage>
</organism>
<dbReference type="InterPro" id="IPR020904">
    <property type="entry name" value="Sc_DH/Rdtase_CS"/>
</dbReference>
<dbReference type="PRINTS" id="PR00081">
    <property type="entry name" value="GDHRDH"/>
</dbReference>
<dbReference type="GO" id="GO:0016491">
    <property type="term" value="F:oxidoreductase activity"/>
    <property type="evidence" value="ECO:0007669"/>
    <property type="project" value="UniProtKB-KW"/>
</dbReference>
<dbReference type="InterPro" id="IPR002347">
    <property type="entry name" value="SDR_fam"/>
</dbReference>
<reference evidence="4 5" key="2">
    <citation type="submission" date="2018-03" db="EMBL/GenBank/DDBJ databases">
        <title>The ancient ancestry and fast evolution of plastids.</title>
        <authorList>
            <person name="Moore K.R."/>
            <person name="Magnabosco C."/>
            <person name="Momper L."/>
            <person name="Gold D.A."/>
            <person name="Bosak T."/>
            <person name="Fournier G.P."/>
        </authorList>
    </citation>
    <scope>NUCLEOTIDE SEQUENCE [LARGE SCALE GENOMIC DNA]</scope>
    <source>
        <strain evidence="4 5">ULC18</strain>
    </source>
</reference>
<evidence type="ECO:0000256" key="3">
    <source>
        <dbReference type="RuleBase" id="RU000363"/>
    </source>
</evidence>
<keyword evidence="5" id="KW-1185">Reference proteome</keyword>
<proteinExistence type="inferred from homology"/>
<dbReference type="InterPro" id="IPR036291">
    <property type="entry name" value="NAD(P)-bd_dom_sf"/>
</dbReference>
<dbReference type="OrthoDB" id="7593130at2"/>
<evidence type="ECO:0000313" key="4">
    <source>
        <dbReference type="EMBL" id="PSB30779.1"/>
    </source>
</evidence>
<name>A0A2T1EDF5_9CYAN</name>
<sequence length="248" mass="25773">MDIANSIALVTGANGGLGQYYVDALRSQGAAKIYAGARNPKALEALVADHPDIVIPIPLDITDEHSVNQAAAQCPDVTLLINNAGVGFNQGLIAAPNLSQARMEIDVNYFGTLMMCRAFAPVLKHNGGGAIVNMVSMVARVNLPFNGSYSASKAATLSLTQGVRAELAAQGTLVIAVLPATIDIGMGKSYPDPKVSPEEVVSDALKAVIDSAEEVYPGEQAKQMAAQLLSDPKALEKAVATMLPSSTQ</sequence>